<dbReference type="SUPFAM" id="SSF48452">
    <property type="entry name" value="TPR-like"/>
    <property type="match status" value="1"/>
</dbReference>
<evidence type="ECO:0000313" key="4">
    <source>
        <dbReference type="EMBL" id="TMO60586.1"/>
    </source>
</evidence>
<evidence type="ECO:0000313" key="5">
    <source>
        <dbReference type="Proteomes" id="UP000307217"/>
    </source>
</evidence>
<proteinExistence type="predicted"/>
<organism evidence="4 5">
    <name type="scientific">Pseudoalteromonas aurantia</name>
    <dbReference type="NCBI Taxonomy" id="43654"/>
    <lineage>
        <taxon>Bacteria</taxon>
        <taxon>Pseudomonadati</taxon>
        <taxon>Pseudomonadota</taxon>
        <taxon>Gammaproteobacteria</taxon>
        <taxon>Alteromonadales</taxon>
        <taxon>Pseudoalteromonadaceae</taxon>
        <taxon>Pseudoalteromonas</taxon>
    </lineage>
</organism>
<protein>
    <submittedName>
        <fullName evidence="4">Uncharacterized protein</fullName>
    </submittedName>
</protein>
<feature type="repeat" description="TPR" evidence="3">
    <location>
        <begin position="98"/>
        <end position="131"/>
    </location>
</feature>
<reference evidence="4 5" key="1">
    <citation type="submission" date="2018-01" db="EMBL/GenBank/DDBJ databases">
        <authorList>
            <person name="Paulsen S."/>
            <person name="Gram L.K."/>
        </authorList>
    </citation>
    <scope>NUCLEOTIDE SEQUENCE [LARGE SCALE GENOMIC DNA]</scope>
    <source>
        <strain evidence="4 5">S3790</strain>
    </source>
</reference>
<keyword evidence="2 3" id="KW-0802">TPR repeat</keyword>
<dbReference type="Proteomes" id="UP000307217">
    <property type="component" value="Unassembled WGS sequence"/>
</dbReference>
<accession>A0A5S3UVN0</accession>
<dbReference type="InterPro" id="IPR011990">
    <property type="entry name" value="TPR-like_helical_dom_sf"/>
</dbReference>
<dbReference type="Gene3D" id="1.25.40.10">
    <property type="entry name" value="Tetratricopeptide repeat domain"/>
    <property type="match status" value="1"/>
</dbReference>
<gene>
    <name evidence="4" type="ORF">CWC19_21120</name>
</gene>
<dbReference type="PANTHER" id="PTHR44186">
    <property type="match status" value="1"/>
</dbReference>
<dbReference type="InterPro" id="IPR019734">
    <property type="entry name" value="TPR_rpt"/>
</dbReference>
<evidence type="ECO:0000256" key="3">
    <source>
        <dbReference type="PROSITE-ProRule" id="PRU00339"/>
    </source>
</evidence>
<name>A0A5S3UVN0_9GAMM</name>
<evidence type="ECO:0000256" key="2">
    <source>
        <dbReference type="ARBA" id="ARBA00022803"/>
    </source>
</evidence>
<dbReference type="PANTHER" id="PTHR44186:SF1">
    <property type="entry name" value="BARDET-BIEDL SYNDROME 4 PROTEIN"/>
    <property type="match status" value="1"/>
</dbReference>
<sequence>MPLHCLMREQQNQQAMNLYLEVYQQNPNYRRVNYNLAQLFLNNNDLNSAIKYATLDSKHYPTDSDSFSLLAIAHGYNGNKQESINSFNESLKLNPRNMRSMYELALLYLRNGEKEESCKVFQSAEVLDPNIAKSAAKKDACGL</sequence>
<reference evidence="5" key="2">
    <citation type="submission" date="2019-06" db="EMBL/GenBank/DDBJ databases">
        <title>Co-occurence of chitin degradation, pigmentation and bioactivity in marine Pseudoalteromonas.</title>
        <authorList>
            <person name="Sonnenschein E.C."/>
            <person name="Bech P.K."/>
        </authorList>
    </citation>
    <scope>NUCLEOTIDE SEQUENCE [LARGE SCALE GENOMIC DNA]</scope>
    <source>
        <strain evidence="5">S3790</strain>
    </source>
</reference>
<dbReference type="AlphaFoldDB" id="A0A5S3UVN0"/>
<comment type="caution">
    <text evidence="4">The sequence shown here is derived from an EMBL/GenBank/DDBJ whole genome shotgun (WGS) entry which is preliminary data.</text>
</comment>
<dbReference type="Pfam" id="PF13432">
    <property type="entry name" value="TPR_16"/>
    <property type="match status" value="2"/>
</dbReference>
<dbReference type="EMBL" id="PNBX01000196">
    <property type="protein sequence ID" value="TMO60586.1"/>
    <property type="molecule type" value="Genomic_DNA"/>
</dbReference>
<evidence type="ECO:0000256" key="1">
    <source>
        <dbReference type="ARBA" id="ARBA00022737"/>
    </source>
</evidence>
<keyword evidence="1" id="KW-0677">Repeat</keyword>
<dbReference type="PROSITE" id="PS50005">
    <property type="entry name" value="TPR"/>
    <property type="match status" value="2"/>
</dbReference>
<feature type="repeat" description="TPR" evidence="3">
    <location>
        <begin position="64"/>
        <end position="97"/>
    </location>
</feature>
<dbReference type="SMART" id="SM00028">
    <property type="entry name" value="TPR"/>
    <property type="match status" value="3"/>
</dbReference>
<dbReference type="OrthoDB" id="215821at2"/>